<evidence type="ECO:0000313" key="1">
    <source>
        <dbReference type="EMBL" id="PUB17004.1"/>
    </source>
</evidence>
<protein>
    <recommendedName>
        <fullName evidence="3">DUF4274 domain-containing protein</fullName>
    </recommendedName>
</protein>
<comment type="caution">
    <text evidence="1">The sequence shown here is derived from an EMBL/GenBank/DDBJ whole genome shotgun (WGS) entry which is preliminary data.</text>
</comment>
<gene>
    <name evidence="1" type="ORF">C8N45_10214</name>
</gene>
<keyword evidence="2" id="KW-1185">Reference proteome</keyword>
<name>A0A2T6KLE0_9RHOB</name>
<reference evidence="1 2" key="1">
    <citation type="submission" date="2018-04" db="EMBL/GenBank/DDBJ databases">
        <title>Genomic Encyclopedia of Archaeal and Bacterial Type Strains, Phase II (KMG-II): from individual species to whole genera.</title>
        <authorList>
            <person name="Goeker M."/>
        </authorList>
    </citation>
    <scope>NUCLEOTIDE SEQUENCE [LARGE SCALE GENOMIC DNA]</scope>
    <source>
        <strain evidence="1 2">DSM 29955</strain>
    </source>
</reference>
<dbReference type="EMBL" id="QBUD01000002">
    <property type="protein sequence ID" value="PUB17004.1"/>
    <property type="molecule type" value="Genomic_DNA"/>
</dbReference>
<organism evidence="1 2">
    <name type="scientific">Yoonia sediminilitoris</name>
    <dbReference type="NCBI Taxonomy" id="1286148"/>
    <lineage>
        <taxon>Bacteria</taxon>
        <taxon>Pseudomonadati</taxon>
        <taxon>Pseudomonadota</taxon>
        <taxon>Alphaproteobacteria</taxon>
        <taxon>Rhodobacterales</taxon>
        <taxon>Paracoccaceae</taxon>
        <taxon>Yoonia</taxon>
    </lineage>
</organism>
<evidence type="ECO:0008006" key="3">
    <source>
        <dbReference type="Google" id="ProtNLM"/>
    </source>
</evidence>
<dbReference type="RefSeq" id="WP_108385195.1">
    <property type="nucleotide sequence ID" value="NZ_QBUD01000002.1"/>
</dbReference>
<dbReference type="Proteomes" id="UP000244523">
    <property type="component" value="Unassembled WGS sequence"/>
</dbReference>
<proteinExistence type="predicted"/>
<evidence type="ECO:0000313" key="2">
    <source>
        <dbReference type="Proteomes" id="UP000244523"/>
    </source>
</evidence>
<accession>A0A2T6KLE0</accession>
<sequence length="207" mass="23462">MTDLTYQQFPNSEQNRSDLTALKRILKTAPQDLWLDTARRATSKMHNPLIHWMLAQPECDFSVAVHAFYRSNPVLRIGQGRPLPPRPDHTEIFAQTLLNWDKGFYRNHAIAVGPEDITSRATKRIRQKLMAWPKGALPFKVPSRFLSPSGGAPIDLPAHLNPNDAAHLWPLYNRLGLRVPAAAPGLPRRLARAKDLLDLVSFRTRRA</sequence>
<dbReference type="OrthoDB" id="7650873at2"/>
<dbReference type="AlphaFoldDB" id="A0A2T6KLE0"/>